<evidence type="ECO:0000313" key="2">
    <source>
        <dbReference type="Proteomes" id="UP000773850"/>
    </source>
</evidence>
<accession>A0ABQ7HK50</accession>
<name>A0ABQ7HK50_GEOSE</name>
<dbReference type="Proteomes" id="UP000773850">
    <property type="component" value="Unassembled WGS sequence"/>
</dbReference>
<comment type="caution">
    <text evidence="1">The sequence shown here is derived from an EMBL/GenBank/DDBJ whole genome shotgun (WGS) entry which is preliminary data.</text>
</comment>
<proteinExistence type="predicted"/>
<sequence length="50" mass="5065">MSEAPGSLHVASSPCQIMLMPLPGPCSGTSSSEERGQVGSGCSLCYFCAL</sequence>
<keyword evidence="2" id="KW-1185">Reference proteome</keyword>
<reference evidence="1 2" key="1">
    <citation type="submission" date="2016-03" db="EMBL/GenBank/DDBJ databases">
        <title>Spore heat resistance.</title>
        <authorList>
            <person name="Boekhorst J."/>
            <person name="Berendsen E.M."/>
            <person name="Wells-Bennik M.H."/>
            <person name="Kuipers O.P."/>
        </authorList>
    </citation>
    <scope>NUCLEOTIDE SEQUENCE [LARGE SCALE GENOMIC DNA]</scope>
    <source>
        <strain evidence="1 2">GS8</strain>
    </source>
</reference>
<gene>
    <name evidence="1" type="ORF">GS8_47</name>
</gene>
<protein>
    <submittedName>
        <fullName evidence="1">Uncharacterized protein</fullName>
    </submittedName>
</protein>
<organism evidence="1 2">
    <name type="scientific">Geobacillus stearothermophilus</name>
    <name type="common">Bacillus stearothermophilus</name>
    <dbReference type="NCBI Taxonomy" id="1422"/>
    <lineage>
        <taxon>Bacteria</taxon>
        <taxon>Bacillati</taxon>
        <taxon>Bacillota</taxon>
        <taxon>Bacilli</taxon>
        <taxon>Bacillales</taxon>
        <taxon>Anoxybacillaceae</taxon>
        <taxon>Geobacillus</taxon>
    </lineage>
</organism>
<evidence type="ECO:0000313" key="1">
    <source>
        <dbReference type="EMBL" id="KAF6512568.1"/>
    </source>
</evidence>
<dbReference type="EMBL" id="LUCS01000003">
    <property type="protein sequence ID" value="KAF6512568.1"/>
    <property type="molecule type" value="Genomic_DNA"/>
</dbReference>